<dbReference type="AlphaFoldDB" id="A0A538T2C3"/>
<feature type="domain" description="NIF system FeS cluster assembly NifU N-terminal" evidence="1">
    <location>
        <begin position="7"/>
        <end position="121"/>
    </location>
</feature>
<dbReference type="InterPro" id="IPR002871">
    <property type="entry name" value="NIF_FeS_clus_asmbl_NifU_N"/>
</dbReference>
<dbReference type="SUPFAM" id="SSF82649">
    <property type="entry name" value="SufE/NifU"/>
    <property type="match status" value="1"/>
</dbReference>
<dbReference type="EMBL" id="VBOW01000058">
    <property type="protein sequence ID" value="TMQ57674.1"/>
    <property type="molecule type" value="Genomic_DNA"/>
</dbReference>
<accession>A0A538T2C3</accession>
<dbReference type="GO" id="GO:0016226">
    <property type="term" value="P:iron-sulfur cluster assembly"/>
    <property type="evidence" value="ECO:0007669"/>
    <property type="project" value="InterPro"/>
</dbReference>
<dbReference type="Gene3D" id="3.90.1010.10">
    <property type="match status" value="1"/>
</dbReference>
<evidence type="ECO:0000313" key="2">
    <source>
        <dbReference type="EMBL" id="TMQ57674.1"/>
    </source>
</evidence>
<dbReference type="PANTHER" id="PTHR10093">
    <property type="entry name" value="IRON-SULFUR CLUSTER ASSEMBLY ENZYME NIFU HOMOLOG"/>
    <property type="match status" value="1"/>
</dbReference>
<dbReference type="Pfam" id="PF01592">
    <property type="entry name" value="NifU_N"/>
    <property type="match status" value="1"/>
</dbReference>
<sequence length="134" mass="14851">MSLDDFYRQTILDHYQNPRNWGTLEKPDITAQDSNPLCGDEIRIDLKIKDGKVEAVRFSGKGCSISRAAASMLTEAIEGKTLDEVKLINRDDVLDMLGIELGPVRLKCALLALKTLKVGVYGVQQSWPGEEDEG</sequence>
<evidence type="ECO:0000313" key="3">
    <source>
        <dbReference type="Proteomes" id="UP000316852"/>
    </source>
</evidence>
<comment type="caution">
    <text evidence="2">The sequence shown here is derived from an EMBL/GenBank/DDBJ whole genome shotgun (WGS) entry which is preliminary data.</text>
</comment>
<organism evidence="2 3">
    <name type="scientific">Eiseniibacteriota bacterium</name>
    <dbReference type="NCBI Taxonomy" id="2212470"/>
    <lineage>
        <taxon>Bacteria</taxon>
        <taxon>Candidatus Eiseniibacteriota</taxon>
    </lineage>
</organism>
<name>A0A538T2C3_UNCEI</name>
<protein>
    <submittedName>
        <fullName evidence="2">SUF system NifU family Fe-S cluster assembly protein</fullName>
    </submittedName>
</protein>
<proteinExistence type="predicted"/>
<gene>
    <name evidence="2" type="ORF">E6K76_09900</name>
</gene>
<dbReference type="NCBIfam" id="TIGR01994">
    <property type="entry name" value="SUF_scaf_2"/>
    <property type="match status" value="1"/>
</dbReference>
<reference evidence="2 3" key="1">
    <citation type="journal article" date="2019" name="Nat. Microbiol.">
        <title>Mediterranean grassland soil C-N compound turnover is dependent on rainfall and depth, and is mediated by genomically divergent microorganisms.</title>
        <authorList>
            <person name="Diamond S."/>
            <person name="Andeer P.F."/>
            <person name="Li Z."/>
            <person name="Crits-Christoph A."/>
            <person name="Burstein D."/>
            <person name="Anantharaman K."/>
            <person name="Lane K.R."/>
            <person name="Thomas B.C."/>
            <person name="Pan C."/>
            <person name="Northen T.R."/>
            <person name="Banfield J.F."/>
        </authorList>
    </citation>
    <scope>NUCLEOTIDE SEQUENCE [LARGE SCALE GENOMIC DNA]</scope>
    <source>
        <strain evidence="2">WS_6</strain>
    </source>
</reference>
<evidence type="ECO:0000259" key="1">
    <source>
        <dbReference type="Pfam" id="PF01592"/>
    </source>
</evidence>
<dbReference type="Proteomes" id="UP000316852">
    <property type="component" value="Unassembled WGS sequence"/>
</dbReference>
<dbReference type="GO" id="GO:0005506">
    <property type="term" value="F:iron ion binding"/>
    <property type="evidence" value="ECO:0007669"/>
    <property type="project" value="InterPro"/>
</dbReference>
<dbReference type="GO" id="GO:0051536">
    <property type="term" value="F:iron-sulfur cluster binding"/>
    <property type="evidence" value="ECO:0007669"/>
    <property type="project" value="InterPro"/>
</dbReference>
<dbReference type="CDD" id="cd06664">
    <property type="entry name" value="IscU_like"/>
    <property type="match status" value="1"/>
</dbReference>